<organism evidence="3 4">
    <name type="scientific">Xanthoceras sorbifolium</name>
    <dbReference type="NCBI Taxonomy" id="99658"/>
    <lineage>
        <taxon>Eukaryota</taxon>
        <taxon>Viridiplantae</taxon>
        <taxon>Streptophyta</taxon>
        <taxon>Embryophyta</taxon>
        <taxon>Tracheophyta</taxon>
        <taxon>Spermatophyta</taxon>
        <taxon>Magnoliopsida</taxon>
        <taxon>eudicotyledons</taxon>
        <taxon>Gunneridae</taxon>
        <taxon>Pentapetalae</taxon>
        <taxon>rosids</taxon>
        <taxon>malvids</taxon>
        <taxon>Sapindales</taxon>
        <taxon>Sapindaceae</taxon>
        <taxon>Xanthoceroideae</taxon>
        <taxon>Xanthoceras</taxon>
    </lineage>
</organism>
<comment type="similarity">
    <text evidence="1">Belongs to the 'GDXG' lipolytic enzyme family.</text>
</comment>
<dbReference type="Proteomes" id="UP000827721">
    <property type="component" value="Unassembled WGS sequence"/>
</dbReference>
<proteinExistence type="inferred from homology"/>
<protein>
    <recommendedName>
        <fullName evidence="2">Alpha/beta hydrolase fold-3 domain-containing protein</fullName>
    </recommendedName>
</protein>
<dbReference type="InterPro" id="IPR013094">
    <property type="entry name" value="AB_hydrolase_3"/>
</dbReference>
<evidence type="ECO:0000256" key="1">
    <source>
        <dbReference type="ARBA" id="ARBA00010515"/>
    </source>
</evidence>
<gene>
    <name evidence="3" type="ORF">JRO89_XS07G0295300</name>
</gene>
<comment type="caution">
    <text evidence="3">The sequence shown here is derived from an EMBL/GenBank/DDBJ whole genome shotgun (WGS) entry which is preliminary data.</text>
</comment>
<accession>A0ABQ8HVR9</accession>
<dbReference type="SUPFAM" id="SSF53474">
    <property type="entry name" value="alpha/beta-Hydrolases"/>
    <property type="match status" value="1"/>
</dbReference>
<reference evidence="3 4" key="1">
    <citation type="submission" date="2021-02" db="EMBL/GenBank/DDBJ databases">
        <title>Plant Genome Project.</title>
        <authorList>
            <person name="Zhang R.-G."/>
        </authorList>
    </citation>
    <scope>NUCLEOTIDE SEQUENCE [LARGE SCALE GENOMIC DNA]</scope>
    <source>
        <tissue evidence="3">Leaves</tissue>
    </source>
</reference>
<evidence type="ECO:0000259" key="2">
    <source>
        <dbReference type="Pfam" id="PF07859"/>
    </source>
</evidence>
<dbReference type="Gene3D" id="3.40.50.1820">
    <property type="entry name" value="alpha/beta hydrolase"/>
    <property type="match status" value="1"/>
</dbReference>
<evidence type="ECO:0000313" key="4">
    <source>
        <dbReference type="Proteomes" id="UP000827721"/>
    </source>
</evidence>
<dbReference type="PANTHER" id="PTHR23024">
    <property type="entry name" value="ARYLACETAMIDE DEACETYLASE"/>
    <property type="match status" value="1"/>
</dbReference>
<dbReference type="Pfam" id="PF07859">
    <property type="entry name" value="Abhydrolase_3"/>
    <property type="match status" value="1"/>
</dbReference>
<dbReference type="PANTHER" id="PTHR23024:SF24">
    <property type="entry name" value="ALPHA_BETA HYDROLASE FOLD-3 DOMAIN-CONTAINING PROTEIN"/>
    <property type="match status" value="1"/>
</dbReference>
<dbReference type="InterPro" id="IPR050466">
    <property type="entry name" value="Carboxylest/Gibb_receptor"/>
</dbReference>
<sequence length="339" mass="38069">MSQQNSKTSLDLPWKLRLFIYILSAVSDASRRSNVTINRRLFNLFDLKSPPSNKPTNGVTTSDITVDASRNLWFRLYTPAASASTSVDNVVKFPVIVFFHGGGFAFLRANSKPYDDFCQRLARELPAVVISVDYRLSPEHKHPKQYEDGIDTLRFLDSVSFERLCPPCADLKRCFLAGDSAGANIAHHVSLLANDYDFRTLNLTGLISIQPFFGGEERTESELSLAGAPVISIERTDWTWKAFLPEGSDRDHPSVNVFGPNSADISGMKFPATIVFVGGFDPLQDWQKRYYLGLKKSGKEACLIEYPNAFHTFYAFPEVPESSLFIKEVRNFMQAQSPK</sequence>
<name>A0ABQ8HVR9_9ROSI</name>
<keyword evidence="4" id="KW-1185">Reference proteome</keyword>
<dbReference type="InterPro" id="IPR029058">
    <property type="entry name" value="AB_hydrolase_fold"/>
</dbReference>
<evidence type="ECO:0000313" key="3">
    <source>
        <dbReference type="EMBL" id="KAH7568411.1"/>
    </source>
</evidence>
<dbReference type="EMBL" id="JAFEMO010000007">
    <property type="protein sequence ID" value="KAH7568411.1"/>
    <property type="molecule type" value="Genomic_DNA"/>
</dbReference>
<feature type="domain" description="Alpha/beta hydrolase fold-3" evidence="2">
    <location>
        <begin position="96"/>
        <end position="314"/>
    </location>
</feature>